<dbReference type="EMBL" id="GEZM01078223">
    <property type="protein sequence ID" value="JAV62828.1"/>
    <property type="molecule type" value="Transcribed_RNA"/>
</dbReference>
<name>A0A1Y1KQH2_PHOPY</name>
<accession>A0A1Y1KQH2</accession>
<sequence>MQLPITFNLLQRLNRLLAQRPSTVLNVHGGVRRDLTYSIDVVLRRTPSSDAVFYNGVLLKHFLIERLGHVVRVAVLRPRARVDKGAAHVLHLFAFAVARDLLVRFLLRKRVELRLERLELAALLLEPARALDQLPFERFRLACAARVRVELLLFEIADLRPKYVEPLAEVYDFALNFLATRQPVGLLLQVVKLEILERFPLVVQDLLRAEELLEDLLVLVARFRDRVQPLLDLGHAVLSVLELPPAVLLVLDLRHLTVLHFSLNFARALRELLLAPLELVDFDQLRLVLAYDERPFHFELAIQLLLLQLDLRHFSLDVRHRR</sequence>
<dbReference type="AlphaFoldDB" id="A0A1Y1KQH2"/>
<protein>
    <submittedName>
        <fullName evidence="1">Uncharacterized protein</fullName>
    </submittedName>
</protein>
<proteinExistence type="predicted"/>
<reference evidence="1" key="1">
    <citation type="journal article" date="2016" name="Sci. Rep.">
        <title>Molecular characterization of firefly nuptial gifts: a multi-omics approach sheds light on postcopulatory sexual selection.</title>
        <authorList>
            <person name="Al-Wathiqui N."/>
            <person name="Fallon T.R."/>
            <person name="South A."/>
            <person name="Weng J.K."/>
            <person name="Lewis S.M."/>
        </authorList>
    </citation>
    <scope>NUCLEOTIDE SEQUENCE</scope>
</reference>
<evidence type="ECO:0000313" key="1">
    <source>
        <dbReference type="EMBL" id="JAV62828.1"/>
    </source>
</evidence>
<organism evidence="1">
    <name type="scientific">Photinus pyralis</name>
    <name type="common">Common eastern firefly</name>
    <name type="synonym">Lampyris pyralis</name>
    <dbReference type="NCBI Taxonomy" id="7054"/>
    <lineage>
        <taxon>Eukaryota</taxon>
        <taxon>Metazoa</taxon>
        <taxon>Ecdysozoa</taxon>
        <taxon>Arthropoda</taxon>
        <taxon>Hexapoda</taxon>
        <taxon>Insecta</taxon>
        <taxon>Pterygota</taxon>
        <taxon>Neoptera</taxon>
        <taxon>Endopterygota</taxon>
        <taxon>Coleoptera</taxon>
        <taxon>Polyphaga</taxon>
        <taxon>Elateriformia</taxon>
        <taxon>Elateroidea</taxon>
        <taxon>Lampyridae</taxon>
        <taxon>Lampyrinae</taxon>
        <taxon>Photinus</taxon>
    </lineage>
</organism>